<proteinExistence type="predicted"/>
<dbReference type="STRING" id="4072.A0A2G2ZWY7"/>
<dbReference type="InterPro" id="IPR015496">
    <property type="entry name" value="Ubiquilin"/>
</dbReference>
<dbReference type="PANTHER" id="PTHR10677">
    <property type="entry name" value="UBIQUILIN"/>
    <property type="match status" value="1"/>
</dbReference>
<sequence>MYEMMHNTDRAMNHNESSPEGFNMLRHVYENVQDHFLIATTMGGDGRSDVSSNPLAMLLGAQGVRQGREQSTNPQSTSSEATANTPAPNTIPLPNPWATAGKWGITVVAGLHVLTIPPVPSTSHNEYNG</sequence>
<dbReference type="Gramene" id="PHT86475">
    <property type="protein sequence ID" value="PHT86475"/>
    <property type="gene ID" value="T459_08581"/>
</dbReference>
<reference evidence="2 3" key="1">
    <citation type="journal article" date="2014" name="Nat. Genet.">
        <title>Genome sequence of the hot pepper provides insights into the evolution of pungency in Capsicum species.</title>
        <authorList>
            <person name="Kim S."/>
            <person name="Park M."/>
            <person name="Yeom S.I."/>
            <person name="Kim Y.M."/>
            <person name="Lee J.M."/>
            <person name="Lee H.A."/>
            <person name="Seo E."/>
            <person name="Choi J."/>
            <person name="Cheong K."/>
            <person name="Kim K.T."/>
            <person name="Jung K."/>
            <person name="Lee G.W."/>
            <person name="Oh S.K."/>
            <person name="Bae C."/>
            <person name="Kim S.B."/>
            <person name="Lee H.Y."/>
            <person name="Kim S.Y."/>
            <person name="Kim M.S."/>
            <person name="Kang B.C."/>
            <person name="Jo Y.D."/>
            <person name="Yang H.B."/>
            <person name="Jeong H.J."/>
            <person name="Kang W.H."/>
            <person name="Kwon J.K."/>
            <person name="Shin C."/>
            <person name="Lim J.Y."/>
            <person name="Park J.H."/>
            <person name="Huh J.H."/>
            <person name="Kim J.S."/>
            <person name="Kim B.D."/>
            <person name="Cohen O."/>
            <person name="Paran I."/>
            <person name="Suh M.C."/>
            <person name="Lee S.B."/>
            <person name="Kim Y.K."/>
            <person name="Shin Y."/>
            <person name="Noh S.J."/>
            <person name="Park J."/>
            <person name="Seo Y.S."/>
            <person name="Kwon S.Y."/>
            <person name="Kim H.A."/>
            <person name="Park J.M."/>
            <person name="Kim H.J."/>
            <person name="Choi S.B."/>
            <person name="Bosland P.W."/>
            <person name="Reeves G."/>
            <person name="Jo S.H."/>
            <person name="Lee B.W."/>
            <person name="Cho H.T."/>
            <person name="Choi H.S."/>
            <person name="Lee M.S."/>
            <person name="Yu Y."/>
            <person name="Do Choi Y."/>
            <person name="Park B.S."/>
            <person name="van Deynze A."/>
            <person name="Ashrafi H."/>
            <person name="Hill T."/>
            <person name="Kim W.T."/>
            <person name="Pai H.S."/>
            <person name="Ahn H.K."/>
            <person name="Yeam I."/>
            <person name="Giovannoni J.J."/>
            <person name="Rose J.K."/>
            <person name="Sorensen I."/>
            <person name="Lee S.J."/>
            <person name="Kim R.W."/>
            <person name="Choi I.Y."/>
            <person name="Choi B.S."/>
            <person name="Lim J.S."/>
            <person name="Lee Y.H."/>
            <person name="Choi D."/>
        </authorList>
    </citation>
    <scope>NUCLEOTIDE SEQUENCE [LARGE SCALE GENOMIC DNA]</scope>
    <source>
        <strain evidence="3">cv. CM334</strain>
    </source>
</reference>
<dbReference type="AlphaFoldDB" id="A0A2G2ZWY7"/>
<name>A0A2G2ZWY7_CAPAN</name>
<evidence type="ECO:0000256" key="1">
    <source>
        <dbReference type="SAM" id="MobiDB-lite"/>
    </source>
</evidence>
<organism evidence="2 3">
    <name type="scientific">Capsicum annuum</name>
    <name type="common">Capsicum pepper</name>
    <dbReference type="NCBI Taxonomy" id="4072"/>
    <lineage>
        <taxon>Eukaryota</taxon>
        <taxon>Viridiplantae</taxon>
        <taxon>Streptophyta</taxon>
        <taxon>Embryophyta</taxon>
        <taxon>Tracheophyta</taxon>
        <taxon>Spermatophyta</taxon>
        <taxon>Magnoliopsida</taxon>
        <taxon>eudicotyledons</taxon>
        <taxon>Gunneridae</taxon>
        <taxon>Pentapetalae</taxon>
        <taxon>asterids</taxon>
        <taxon>lamiids</taxon>
        <taxon>Solanales</taxon>
        <taxon>Solanaceae</taxon>
        <taxon>Solanoideae</taxon>
        <taxon>Capsiceae</taxon>
        <taxon>Capsicum</taxon>
    </lineage>
</organism>
<protein>
    <submittedName>
        <fullName evidence="2">Uncharacterized protein</fullName>
    </submittedName>
</protein>
<dbReference type="Proteomes" id="UP000222542">
    <property type="component" value="Unassembled WGS sequence"/>
</dbReference>
<reference evidence="2 3" key="2">
    <citation type="journal article" date="2017" name="Genome Biol.">
        <title>New reference genome sequences of hot pepper reveal the massive evolution of plant disease-resistance genes by retroduplication.</title>
        <authorList>
            <person name="Kim S."/>
            <person name="Park J."/>
            <person name="Yeom S.I."/>
            <person name="Kim Y.M."/>
            <person name="Seo E."/>
            <person name="Kim K.T."/>
            <person name="Kim M.S."/>
            <person name="Lee J.M."/>
            <person name="Cheong K."/>
            <person name="Shin H.S."/>
            <person name="Kim S.B."/>
            <person name="Han K."/>
            <person name="Lee J."/>
            <person name="Park M."/>
            <person name="Lee H.A."/>
            <person name="Lee H.Y."/>
            <person name="Lee Y."/>
            <person name="Oh S."/>
            <person name="Lee J.H."/>
            <person name="Choi E."/>
            <person name="Choi E."/>
            <person name="Lee S.E."/>
            <person name="Jeon J."/>
            <person name="Kim H."/>
            <person name="Choi G."/>
            <person name="Song H."/>
            <person name="Lee J."/>
            <person name="Lee S.C."/>
            <person name="Kwon J.K."/>
            <person name="Lee H.Y."/>
            <person name="Koo N."/>
            <person name="Hong Y."/>
            <person name="Kim R.W."/>
            <person name="Kang W.H."/>
            <person name="Huh J.H."/>
            <person name="Kang B.C."/>
            <person name="Yang T.J."/>
            <person name="Lee Y.H."/>
            <person name="Bennetzen J.L."/>
            <person name="Choi D."/>
        </authorList>
    </citation>
    <scope>NUCLEOTIDE SEQUENCE [LARGE SCALE GENOMIC DNA]</scope>
    <source>
        <strain evidence="3">cv. CM334</strain>
    </source>
</reference>
<gene>
    <name evidence="2" type="ORF">T459_08581</name>
</gene>
<accession>A0A2G2ZWY7</accession>
<evidence type="ECO:0000313" key="2">
    <source>
        <dbReference type="EMBL" id="PHT86475.1"/>
    </source>
</evidence>
<dbReference type="EMBL" id="AYRZ02000003">
    <property type="protein sequence ID" value="PHT86475.1"/>
    <property type="molecule type" value="Genomic_DNA"/>
</dbReference>
<comment type="caution">
    <text evidence="2">The sequence shown here is derived from an EMBL/GenBank/DDBJ whole genome shotgun (WGS) entry which is preliminary data.</text>
</comment>
<keyword evidence="3" id="KW-1185">Reference proteome</keyword>
<evidence type="ECO:0000313" key="3">
    <source>
        <dbReference type="Proteomes" id="UP000222542"/>
    </source>
</evidence>
<dbReference type="Pfam" id="PF23195">
    <property type="entry name" value="UBQLN1"/>
    <property type="match status" value="1"/>
</dbReference>
<feature type="compositionally biased region" description="Polar residues" evidence="1">
    <location>
        <begin position="69"/>
        <end position="88"/>
    </location>
</feature>
<dbReference type="PANTHER" id="PTHR10677:SF42">
    <property type="entry name" value="UBIQUITIN DOMAIN-CONTAINING PROTEIN DSK2B-LIKE"/>
    <property type="match status" value="1"/>
</dbReference>
<feature type="region of interest" description="Disordered" evidence="1">
    <location>
        <begin position="60"/>
        <end position="95"/>
    </location>
</feature>